<name>A0A9P7DXV5_9AGAM</name>
<dbReference type="InterPro" id="IPR019405">
    <property type="entry name" value="Lactonase_7-beta_prop"/>
</dbReference>
<gene>
    <name evidence="2" type="ORF">BJ212DRAFT_1449432</name>
</gene>
<protein>
    <submittedName>
        <fullName evidence="2">Lactonase, 7-bladed beta-propeller-domain-containing protein</fullName>
    </submittedName>
</protein>
<dbReference type="GeneID" id="64632708"/>
<organism evidence="2 3">
    <name type="scientific">Suillus subaureus</name>
    <dbReference type="NCBI Taxonomy" id="48587"/>
    <lineage>
        <taxon>Eukaryota</taxon>
        <taxon>Fungi</taxon>
        <taxon>Dikarya</taxon>
        <taxon>Basidiomycota</taxon>
        <taxon>Agaricomycotina</taxon>
        <taxon>Agaricomycetes</taxon>
        <taxon>Agaricomycetidae</taxon>
        <taxon>Boletales</taxon>
        <taxon>Suillineae</taxon>
        <taxon>Suillaceae</taxon>
        <taxon>Suillus</taxon>
    </lineage>
</organism>
<dbReference type="EMBL" id="JABBWG010000047">
    <property type="protein sequence ID" value="KAG1806172.1"/>
    <property type="molecule type" value="Genomic_DNA"/>
</dbReference>
<dbReference type="OrthoDB" id="9972196at2759"/>
<dbReference type="Proteomes" id="UP000807769">
    <property type="component" value="Unassembled WGS sequence"/>
</dbReference>
<dbReference type="AlphaFoldDB" id="A0A9P7DXV5"/>
<keyword evidence="3" id="KW-1185">Reference proteome</keyword>
<evidence type="ECO:0000256" key="1">
    <source>
        <dbReference type="ARBA" id="ARBA00005564"/>
    </source>
</evidence>
<dbReference type="InterPro" id="IPR050282">
    <property type="entry name" value="Cycloisomerase_2"/>
</dbReference>
<dbReference type="GO" id="GO:0017057">
    <property type="term" value="F:6-phosphogluconolactonase activity"/>
    <property type="evidence" value="ECO:0007669"/>
    <property type="project" value="TreeGrafter"/>
</dbReference>
<comment type="caution">
    <text evidence="2">The sequence shown here is derived from an EMBL/GenBank/DDBJ whole genome shotgun (WGS) entry which is preliminary data.</text>
</comment>
<dbReference type="InterPro" id="IPR015943">
    <property type="entry name" value="WD40/YVTN_repeat-like_dom_sf"/>
</dbReference>
<dbReference type="Gene3D" id="2.130.10.10">
    <property type="entry name" value="YVTN repeat-like/Quinoprotein amine dehydrogenase"/>
    <property type="match status" value="1"/>
</dbReference>
<dbReference type="PANTHER" id="PTHR30344:SF7">
    <property type="entry name" value="DUF2415 DOMAIN-CONTAINING PROTEIN"/>
    <property type="match status" value="1"/>
</dbReference>
<evidence type="ECO:0000313" key="3">
    <source>
        <dbReference type="Proteomes" id="UP000807769"/>
    </source>
</evidence>
<accession>A0A9P7DXV5</accession>
<dbReference type="SUPFAM" id="SSF51004">
    <property type="entry name" value="C-terminal (heme d1) domain of cytochrome cd1-nitrite reductase"/>
    <property type="match status" value="1"/>
</dbReference>
<reference evidence="2" key="1">
    <citation type="journal article" date="2020" name="New Phytol.">
        <title>Comparative genomics reveals dynamic genome evolution in host specialist ectomycorrhizal fungi.</title>
        <authorList>
            <person name="Lofgren L.A."/>
            <person name="Nguyen N.H."/>
            <person name="Vilgalys R."/>
            <person name="Ruytinx J."/>
            <person name="Liao H.L."/>
            <person name="Branco S."/>
            <person name="Kuo A."/>
            <person name="LaButti K."/>
            <person name="Lipzen A."/>
            <person name="Andreopoulos W."/>
            <person name="Pangilinan J."/>
            <person name="Riley R."/>
            <person name="Hundley H."/>
            <person name="Na H."/>
            <person name="Barry K."/>
            <person name="Grigoriev I.V."/>
            <person name="Stajich J.E."/>
            <person name="Kennedy P.G."/>
        </authorList>
    </citation>
    <scope>NUCLEOTIDE SEQUENCE</scope>
    <source>
        <strain evidence="2">MN1</strain>
    </source>
</reference>
<dbReference type="RefSeq" id="XP_041187681.1">
    <property type="nucleotide sequence ID" value="XM_041338692.1"/>
</dbReference>
<dbReference type="InterPro" id="IPR011048">
    <property type="entry name" value="Haem_d1_sf"/>
</dbReference>
<sequence length="355" mass="37873">MAPLTILVASYTDSIYTLSFDPTPSTGSPTLELLARTPVGHHPSWIASHPSNRSLIYTGLEQADGEVVAIKYGKGGIVEGGEVVARAKSGGADPCTLLVTEDELIIGNYSSGTIATLPISTSAPYILSPNTWTLSMPFEHVGRNKARQSSSHPHQIIFNPLNQTEKELLVPDLGADKVWRLAKRSDGRGGPRHVVVRGATLYTLLELTLKLAVHTFPPLPAPPTPLTSLFTLSGLPIPDTMTAAEILLPEPNASFPETFIYTSNRNDPHSEGDTIAIFSLAAGEGQPELVNEVRTGLTHVRGMAFGGDEDKYLIVGGVEGGGVKVFERIDGGKGLEEIAKLGEDVVGCPTGFLWY</sequence>
<evidence type="ECO:0000313" key="2">
    <source>
        <dbReference type="EMBL" id="KAG1806172.1"/>
    </source>
</evidence>
<comment type="similarity">
    <text evidence="1">Belongs to the cycloisomerase 2 family.</text>
</comment>
<proteinExistence type="inferred from homology"/>
<dbReference type="Pfam" id="PF10282">
    <property type="entry name" value="Lactonase"/>
    <property type="match status" value="1"/>
</dbReference>
<dbReference type="PANTHER" id="PTHR30344">
    <property type="entry name" value="6-PHOSPHOGLUCONOLACTONASE-RELATED"/>
    <property type="match status" value="1"/>
</dbReference>